<keyword evidence="3" id="KW-0999">Mitochondrion inner membrane</keyword>
<evidence type="ECO:0000313" key="9">
    <source>
        <dbReference type="Proteomes" id="UP000694557"/>
    </source>
</evidence>
<keyword evidence="6" id="KW-0472">Membrane</keyword>
<dbReference type="AlphaFoldDB" id="A0A8C7FV89"/>
<keyword evidence="9" id="KW-1185">Reference proteome</keyword>
<reference evidence="8" key="1">
    <citation type="submission" date="2025-08" db="UniProtKB">
        <authorList>
            <consortium name="Ensembl"/>
        </authorList>
    </citation>
    <scope>IDENTIFICATION</scope>
</reference>
<feature type="domain" description="Letm1 RBD" evidence="7">
    <location>
        <begin position="116"/>
        <end position="273"/>
    </location>
</feature>
<keyword evidence="5" id="KW-0496">Mitochondrion</keyword>
<evidence type="ECO:0000256" key="5">
    <source>
        <dbReference type="ARBA" id="ARBA00023128"/>
    </source>
</evidence>
<name>A0A8C7FV89_ONCKI</name>
<keyword evidence="2" id="KW-0812">Transmembrane</keyword>
<proteinExistence type="predicted"/>
<dbReference type="Ensembl" id="ENSOKIT00005034885.1">
    <property type="protein sequence ID" value="ENSOKIP00005033034.1"/>
    <property type="gene ID" value="ENSOKIG00005014199.1"/>
</dbReference>
<protein>
    <recommendedName>
        <fullName evidence="7">Letm1 RBD domain-containing protein</fullName>
    </recommendedName>
</protein>
<dbReference type="Proteomes" id="UP000694557">
    <property type="component" value="Unassembled WGS sequence"/>
</dbReference>
<sequence length="298" mass="34536">MGLFCVWVCRGLAVTFYGIRPNGVTVICSSFKATSRARLRLYRHCSSSKSRLGNGQQVVSRLQRVNAKYEHFLQRRSSHLLYYHSSGFRLFFQDTKEVKVLKTRMLTNSVKVQDLTYRDMEKLGHSLLLISIPPFANYLVYLFPRQLLIRHFWTRQQQTEFQEVNHSHRSAGSHVKDSRLLDLCHKFLLMCKLGYISDIQAIRYLFSGPPLGIKRMNADQMRQLCPLFFLTPRFPTPRIATRLNSHGIELLQLDCALSRHGLHQLDDSELRQVSPRQCRSGFGTSLWMSLSGPARAWT</sequence>
<dbReference type="PANTHER" id="PTHR14009">
    <property type="entry name" value="LEUCINE ZIPPER-EF-HAND CONTAINING TRANSMEMBRANE PROTEIN"/>
    <property type="match status" value="1"/>
</dbReference>
<dbReference type="InterPro" id="IPR033122">
    <property type="entry name" value="LETM1-like_RBD"/>
</dbReference>
<evidence type="ECO:0000256" key="1">
    <source>
        <dbReference type="ARBA" id="ARBA00004434"/>
    </source>
</evidence>
<dbReference type="Pfam" id="PF07766">
    <property type="entry name" value="LETM1_RBD"/>
    <property type="match status" value="1"/>
</dbReference>
<keyword evidence="4" id="KW-1133">Transmembrane helix</keyword>
<evidence type="ECO:0000313" key="8">
    <source>
        <dbReference type="Ensembl" id="ENSOKIP00005033034.1"/>
    </source>
</evidence>
<comment type="subcellular location">
    <subcellularLocation>
        <location evidence="1">Mitochondrion inner membrane</location>
        <topology evidence="1">Single-pass membrane protein</topology>
    </subcellularLocation>
</comment>
<dbReference type="PANTHER" id="PTHR14009:SF13">
    <property type="entry name" value="LETM1 DOMAIN-CONTAINING PROTEIN 1"/>
    <property type="match status" value="1"/>
</dbReference>
<dbReference type="GO" id="GO:0005743">
    <property type="term" value="C:mitochondrial inner membrane"/>
    <property type="evidence" value="ECO:0007669"/>
    <property type="project" value="UniProtKB-SubCell"/>
</dbReference>
<accession>A0A8C7FV89</accession>
<evidence type="ECO:0000256" key="4">
    <source>
        <dbReference type="ARBA" id="ARBA00022989"/>
    </source>
</evidence>
<reference evidence="8" key="2">
    <citation type="submission" date="2025-09" db="UniProtKB">
        <authorList>
            <consortium name="Ensembl"/>
        </authorList>
    </citation>
    <scope>IDENTIFICATION</scope>
</reference>
<dbReference type="InterPro" id="IPR044202">
    <property type="entry name" value="LETM1/MDM38-like"/>
</dbReference>
<evidence type="ECO:0000256" key="3">
    <source>
        <dbReference type="ARBA" id="ARBA00022792"/>
    </source>
</evidence>
<evidence type="ECO:0000256" key="2">
    <source>
        <dbReference type="ARBA" id="ARBA00022692"/>
    </source>
</evidence>
<organism evidence="8 9">
    <name type="scientific">Oncorhynchus kisutch</name>
    <name type="common">Coho salmon</name>
    <name type="synonym">Salmo kisutch</name>
    <dbReference type="NCBI Taxonomy" id="8019"/>
    <lineage>
        <taxon>Eukaryota</taxon>
        <taxon>Metazoa</taxon>
        <taxon>Chordata</taxon>
        <taxon>Craniata</taxon>
        <taxon>Vertebrata</taxon>
        <taxon>Euteleostomi</taxon>
        <taxon>Actinopterygii</taxon>
        <taxon>Neopterygii</taxon>
        <taxon>Teleostei</taxon>
        <taxon>Protacanthopterygii</taxon>
        <taxon>Salmoniformes</taxon>
        <taxon>Salmonidae</taxon>
        <taxon>Salmoninae</taxon>
        <taxon>Oncorhynchus</taxon>
    </lineage>
</organism>
<dbReference type="GO" id="GO:0043022">
    <property type="term" value="F:ribosome binding"/>
    <property type="evidence" value="ECO:0007669"/>
    <property type="project" value="InterPro"/>
</dbReference>
<dbReference type="GO" id="GO:0030003">
    <property type="term" value="P:intracellular monoatomic cation homeostasis"/>
    <property type="evidence" value="ECO:0007669"/>
    <property type="project" value="TreeGrafter"/>
</dbReference>
<evidence type="ECO:0000259" key="7">
    <source>
        <dbReference type="Pfam" id="PF07766"/>
    </source>
</evidence>
<evidence type="ECO:0000256" key="6">
    <source>
        <dbReference type="ARBA" id="ARBA00023136"/>
    </source>
</evidence>